<keyword evidence="1" id="KW-1133">Transmembrane helix</keyword>
<protein>
    <submittedName>
        <fullName evidence="2">Uncharacterized protein</fullName>
    </submittedName>
</protein>
<dbReference type="KEGG" id="erw:ERWE_CDS_07740"/>
<dbReference type="RefSeq" id="WP_011155412.1">
    <property type="nucleotide sequence ID" value="NC_005295.2"/>
</dbReference>
<dbReference type="AlphaFoldDB" id="A0A0H3M1W1"/>
<dbReference type="KEGG" id="eru:Erum7340"/>
<dbReference type="Proteomes" id="UP000001021">
    <property type="component" value="Chromosome"/>
</dbReference>
<keyword evidence="1" id="KW-0812">Transmembrane</keyword>
<evidence type="ECO:0000313" key="3">
    <source>
        <dbReference type="Proteomes" id="UP000001021"/>
    </source>
</evidence>
<reference evidence="2 3" key="1">
    <citation type="journal article" date="2006" name="J. Bacteriol.">
        <title>Comparative genomic analysis of three strains of Ehrlichia ruminantium reveals an active process of genome size plasticity.</title>
        <authorList>
            <person name="Frutos R."/>
            <person name="Viari A."/>
            <person name="Ferraz C."/>
            <person name="Morgat A."/>
            <person name="Eychenie S."/>
            <person name="Kandassami Y."/>
            <person name="Chantal I."/>
            <person name="Bensaid A."/>
            <person name="Coissac E."/>
            <person name="Vachiery N."/>
            <person name="Demaille J."/>
            <person name="Martinez D."/>
        </authorList>
    </citation>
    <scope>NUCLEOTIDE SEQUENCE [LARGE SCALE GENOMIC DNA]</scope>
    <source>
        <strain evidence="2 3">Welgevonden</strain>
    </source>
</reference>
<organism evidence="2 3">
    <name type="scientific">Ehrlichia ruminantium (strain Welgevonden)</name>
    <dbReference type="NCBI Taxonomy" id="254945"/>
    <lineage>
        <taxon>Bacteria</taxon>
        <taxon>Pseudomonadati</taxon>
        <taxon>Pseudomonadota</taxon>
        <taxon>Alphaproteobacteria</taxon>
        <taxon>Rickettsiales</taxon>
        <taxon>Anaplasmataceae</taxon>
        <taxon>Ehrlichia</taxon>
    </lineage>
</organism>
<evidence type="ECO:0000256" key="1">
    <source>
        <dbReference type="SAM" id="Phobius"/>
    </source>
</evidence>
<dbReference type="EMBL" id="CR925678">
    <property type="protein sequence ID" value="CAI27268.1"/>
    <property type="molecule type" value="Genomic_DNA"/>
</dbReference>
<keyword evidence="1" id="KW-0472">Membrane</keyword>
<evidence type="ECO:0000313" key="2">
    <source>
        <dbReference type="EMBL" id="CAI27268.1"/>
    </source>
</evidence>
<name>A0A0H3M1W1_EHRRW</name>
<keyword evidence="3" id="KW-1185">Reference proteome</keyword>
<dbReference type="HOGENOM" id="CLU_2023099_0_0_5"/>
<accession>A0A0H3M1W1</accession>
<sequence length="122" mass="13316">MLDASKDVSIQEQNKGWDWKYTNRVGEYTPCMFAFCGDSGGGGDNPLVVVLTVIVIGAIVLFLLALLIAAVCDVVRNLHNKIKLARQKSFDEPITIKQSVEQLSNPQVLPGVNGKTVEQSIE</sequence>
<feature type="transmembrane region" description="Helical" evidence="1">
    <location>
        <begin position="47"/>
        <end position="75"/>
    </location>
</feature>
<proteinExistence type="predicted"/>
<gene>
    <name evidence="2" type="ordered locus">ERWE_CDS_07740</name>
</gene>
<dbReference type="GeneID" id="33057661"/>